<evidence type="ECO:0000256" key="1">
    <source>
        <dbReference type="ARBA" id="ARBA00004479"/>
    </source>
</evidence>
<keyword evidence="6" id="KW-0808">Transferase</keyword>
<dbReference type="Gene3D" id="1.10.510.10">
    <property type="entry name" value="Transferase(Phosphotransferase) domain 1"/>
    <property type="match status" value="1"/>
</dbReference>
<evidence type="ECO:0000256" key="4">
    <source>
        <dbReference type="ARBA" id="ARBA00022553"/>
    </source>
</evidence>
<comment type="catalytic activity">
    <reaction evidence="18">
        <text>L-seryl-[protein] + ATP = O-phospho-L-seryl-[protein] + ADP + H(+)</text>
        <dbReference type="Rhea" id="RHEA:17989"/>
        <dbReference type="Rhea" id="RHEA-COMP:9863"/>
        <dbReference type="Rhea" id="RHEA-COMP:11604"/>
        <dbReference type="ChEBI" id="CHEBI:15378"/>
        <dbReference type="ChEBI" id="CHEBI:29999"/>
        <dbReference type="ChEBI" id="CHEBI:30616"/>
        <dbReference type="ChEBI" id="CHEBI:83421"/>
        <dbReference type="ChEBI" id="CHEBI:456216"/>
        <dbReference type="EC" id="2.7.11.1"/>
    </reaction>
</comment>
<name>V7B468_PHAVU</name>
<dbReference type="EMBL" id="CM002295">
    <property type="protein sequence ID" value="ESW11643.1"/>
    <property type="molecule type" value="Genomic_DNA"/>
</dbReference>
<evidence type="ECO:0000256" key="3">
    <source>
        <dbReference type="ARBA" id="ARBA00022527"/>
    </source>
</evidence>
<protein>
    <recommendedName>
        <fullName evidence="2">non-specific serine/threonine protein kinase</fullName>
        <ecNumber evidence="2">2.7.11.1</ecNumber>
    </recommendedName>
</protein>
<feature type="transmembrane region" description="Helical" evidence="19">
    <location>
        <begin position="420"/>
        <end position="442"/>
    </location>
</feature>
<dbReference type="FunFam" id="1.10.510.10:FF:000445">
    <property type="entry name" value="MDIS1-interacting receptor like kinase 2"/>
    <property type="match status" value="1"/>
</dbReference>
<keyword evidence="9" id="KW-0677">Repeat</keyword>
<dbReference type="Pfam" id="PF00069">
    <property type="entry name" value="Pkinase"/>
    <property type="match status" value="1"/>
</dbReference>
<evidence type="ECO:0000256" key="16">
    <source>
        <dbReference type="ARBA" id="ARBA00023180"/>
    </source>
</evidence>
<comment type="catalytic activity">
    <reaction evidence="17">
        <text>L-threonyl-[protein] + ATP = O-phospho-L-threonyl-[protein] + ADP + H(+)</text>
        <dbReference type="Rhea" id="RHEA:46608"/>
        <dbReference type="Rhea" id="RHEA-COMP:11060"/>
        <dbReference type="Rhea" id="RHEA-COMP:11605"/>
        <dbReference type="ChEBI" id="CHEBI:15378"/>
        <dbReference type="ChEBI" id="CHEBI:30013"/>
        <dbReference type="ChEBI" id="CHEBI:30616"/>
        <dbReference type="ChEBI" id="CHEBI:61977"/>
        <dbReference type="ChEBI" id="CHEBI:456216"/>
        <dbReference type="EC" id="2.7.11.1"/>
    </reaction>
</comment>
<keyword evidence="11" id="KW-0418">Kinase</keyword>
<evidence type="ECO:0000313" key="22">
    <source>
        <dbReference type="Proteomes" id="UP000000226"/>
    </source>
</evidence>
<comment type="subcellular location">
    <subcellularLocation>
        <location evidence="1">Membrane</location>
        <topology evidence="1">Single-pass type I membrane protein</topology>
    </subcellularLocation>
</comment>
<dbReference type="InterPro" id="IPR051420">
    <property type="entry name" value="Ser_Thr_Kinases_DiverseReg"/>
</dbReference>
<evidence type="ECO:0000256" key="7">
    <source>
        <dbReference type="ARBA" id="ARBA00022692"/>
    </source>
</evidence>
<dbReference type="Gramene" id="ESW11643">
    <property type="protein sequence ID" value="ESW11643"/>
    <property type="gene ID" value="PHAVU_008G047600g"/>
</dbReference>
<dbReference type="OMA" id="IILTHKR"/>
<dbReference type="SUPFAM" id="SSF56112">
    <property type="entry name" value="Protein kinase-like (PK-like)"/>
    <property type="match status" value="1"/>
</dbReference>
<keyword evidence="15" id="KW-0675">Receptor</keyword>
<dbReference type="PROSITE" id="PS50011">
    <property type="entry name" value="PROTEIN_KINASE_DOM"/>
    <property type="match status" value="1"/>
</dbReference>
<dbReference type="AlphaFoldDB" id="V7B468"/>
<keyword evidence="10" id="KW-0547">Nucleotide-binding</keyword>
<organism evidence="21 22">
    <name type="scientific">Phaseolus vulgaris</name>
    <name type="common">Kidney bean</name>
    <name type="synonym">French bean</name>
    <dbReference type="NCBI Taxonomy" id="3885"/>
    <lineage>
        <taxon>Eukaryota</taxon>
        <taxon>Viridiplantae</taxon>
        <taxon>Streptophyta</taxon>
        <taxon>Embryophyta</taxon>
        <taxon>Tracheophyta</taxon>
        <taxon>Spermatophyta</taxon>
        <taxon>Magnoliopsida</taxon>
        <taxon>eudicotyledons</taxon>
        <taxon>Gunneridae</taxon>
        <taxon>Pentapetalae</taxon>
        <taxon>rosids</taxon>
        <taxon>fabids</taxon>
        <taxon>Fabales</taxon>
        <taxon>Fabaceae</taxon>
        <taxon>Papilionoideae</taxon>
        <taxon>50 kb inversion clade</taxon>
        <taxon>NPAAA clade</taxon>
        <taxon>indigoferoid/millettioid clade</taxon>
        <taxon>Phaseoleae</taxon>
        <taxon>Phaseolus</taxon>
    </lineage>
</organism>
<evidence type="ECO:0000259" key="20">
    <source>
        <dbReference type="PROSITE" id="PS50011"/>
    </source>
</evidence>
<keyword evidence="7 19" id="KW-0812">Transmembrane</keyword>
<dbReference type="Gene3D" id="3.30.200.20">
    <property type="entry name" value="Phosphorylase Kinase, domain 1"/>
    <property type="match status" value="1"/>
</dbReference>
<dbReference type="STRING" id="3885.V7B468"/>
<dbReference type="InterPro" id="IPR013210">
    <property type="entry name" value="LRR_N_plant-typ"/>
</dbReference>
<evidence type="ECO:0000256" key="17">
    <source>
        <dbReference type="ARBA" id="ARBA00047899"/>
    </source>
</evidence>
<evidence type="ECO:0000256" key="12">
    <source>
        <dbReference type="ARBA" id="ARBA00022840"/>
    </source>
</evidence>
<dbReference type="OrthoDB" id="676979at2759"/>
<dbReference type="Pfam" id="PF13855">
    <property type="entry name" value="LRR_8"/>
    <property type="match status" value="2"/>
</dbReference>
<dbReference type="PANTHER" id="PTHR48005">
    <property type="entry name" value="LEUCINE RICH REPEAT KINASE 2"/>
    <property type="match status" value="1"/>
</dbReference>
<keyword evidence="8" id="KW-0732">Signal</keyword>
<evidence type="ECO:0000256" key="10">
    <source>
        <dbReference type="ARBA" id="ARBA00022741"/>
    </source>
</evidence>
<keyword evidence="5" id="KW-0433">Leucine-rich repeat</keyword>
<keyword evidence="22" id="KW-1185">Reference proteome</keyword>
<dbReference type="InterPro" id="IPR008266">
    <property type="entry name" value="Tyr_kinase_AS"/>
</dbReference>
<evidence type="ECO:0000313" key="21">
    <source>
        <dbReference type="EMBL" id="ESW11643.1"/>
    </source>
</evidence>
<dbReference type="GO" id="GO:0005524">
    <property type="term" value="F:ATP binding"/>
    <property type="evidence" value="ECO:0007669"/>
    <property type="project" value="UniProtKB-KW"/>
</dbReference>
<gene>
    <name evidence="21" type="ORF">PHAVU_008G047600g</name>
</gene>
<evidence type="ECO:0000256" key="9">
    <source>
        <dbReference type="ARBA" id="ARBA00022737"/>
    </source>
</evidence>
<keyword evidence="16" id="KW-0325">Glycoprotein</keyword>
<dbReference type="PROSITE" id="PS00109">
    <property type="entry name" value="PROTEIN_KINASE_TYR"/>
    <property type="match status" value="1"/>
</dbReference>
<evidence type="ECO:0000256" key="18">
    <source>
        <dbReference type="ARBA" id="ARBA00048679"/>
    </source>
</evidence>
<evidence type="ECO:0000256" key="13">
    <source>
        <dbReference type="ARBA" id="ARBA00022989"/>
    </source>
</evidence>
<dbReference type="Pfam" id="PF08263">
    <property type="entry name" value="LRRNT_2"/>
    <property type="match status" value="1"/>
</dbReference>
<proteinExistence type="predicted"/>
<keyword evidence="13 19" id="KW-1133">Transmembrane helix</keyword>
<keyword evidence="3" id="KW-0723">Serine/threonine-protein kinase</keyword>
<dbReference type="Pfam" id="PF00560">
    <property type="entry name" value="LRR_1"/>
    <property type="match status" value="2"/>
</dbReference>
<dbReference type="EC" id="2.7.11.1" evidence="2"/>
<evidence type="ECO:0000256" key="8">
    <source>
        <dbReference type="ARBA" id="ARBA00022729"/>
    </source>
</evidence>
<keyword evidence="12" id="KW-0067">ATP-binding</keyword>
<evidence type="ECO:0000256" key="14">
    <source>
        <dbReference type="ARBA" id="ARBA00023136"/>
    </source>
</evidence>
<keyword evidence="14 19" id="KW-0472">Membrane</keyword>
<dbReference type="FunFam" id="3.80.10.10:FF:000177">
    <property type="entry name" value="Leucine-rich repeat receptor-like serine/threonine-protein kinase At1g17230"/>
    <property type="match status" value="1"/>
</dbReference>
<keyword evidence="4" id="KW-0597">Phosphoprotein</keyword>
<dbReference type="InterPro" id="IPR001611">
    <property type="entry name" value="Leu-rich_rpt"/>
</dbReference>
<accession>V7B468</accession>
<sequence length="778" mass="85108">MESIKILALWRILSSFLLAFLTHSSLQLAWFSKTVVLASAASTGTVGDQAAADKNEANALLKWKHSFDNNSQDLLSTWTGSTSCQWQGIQCDKSMLVSSINLANYGLTGHLPPQICSAGSLISLSAHHNHFTGPVPISLKNCPTITRLRLEGNQLEGDIAQDFGVYPNLVYIDLSDNKFYGQISPNWGKCPNLGTLRISNNNISGGIPVELVEATNLGKLHLSSNHLNGKIPKEFGNMKSLIELKISNNHLSGDIPKEIGSLKNLEQLDLAENQLSGTIPIEVVELPKLRNLTLSNNKINGNIPSEFSQFQPLEYLDLSGNLLSGTIPRQLGEMKLLQSLNLSHNNLSGNIPSSFDGISGLISVNISYNQLEGPLPNNKAFLNASIESLKNNRGLCGNLTGLILCPSNNSQKRHKGIQPALFIALGALFLVLGGVSVSLYILCRKTRKKDIHAKENVHSGKAVSGEVFSIWSHDGKIMFENIIEATDNFNEKYLIGLGGQGSVYKAEMPAGQVFAVKKLHLENEEKPNFKAFENEIQALTEIRHRNIVKLCGFCSHSQFSFLVYEFLEGGSLDQILIHEKKAAAFEWEMRVNAVKGVAYALSYMHHDCSPPIIHRDISSKNILLDSQKEAHISDFGTAKILKPGSRTWTTFAGTFGYAAPELALTMEVSEKCDVFSFGVLCLEIIMGKHPGDLISSLLSSSSAAITHSLLLIDVIDQRPPHPPKWVVGEVILVASLAFSCLSENPCSRPTMDQVAKKLMMGKSPLADKFPKIRLAQLL</sequence>
<evidence type="ECO:0000256" key="19">
    <source>
        <dbReference type="SAM" id="Phobius"/>
    </source>
</evidence>
<dbReference type="InterPro" id="IPR032675">
    <property type="entry name" value="LRR_dom_sf"/>
</dbReference>
<dbReference type="eggNOG" id="ENOG502QQYD">
    <property type="taxonomic scope" value="Eukaryota"/>
</dbReference>
<dbReference type="Proteomes" id="UP000000226">
    <property type="component" value="Chromosome 8"/>
</dbReference>
<dbReference type="SMR" id="V7B468"/>
<dbReference type="PANTHER" id="PTHR48005:SF70">
    <property type="entry name" value="MDIS1-INTERACTING RECEPTOR LIKE KINASE 2-LIKE"/>
    <property type="match status" value="1"/>
</dbReference>
<reference evidence="22" key="1">
    <citation type="journal article" date="2014" name="Nat. Genet.">
        <title>A reference genome for common bean and genome-wide analysis of dual domestications.</title>
        <authorList>
            <person name="Schmutz J."/>
            <person name="McClean P.E."/>
            <person name="Mamidi S."/>
            <person name="Wu G.A."/>
            <person name="Cannon S.B."/>
            <person name="Grimwood J."/>
            <person name="Jenkins J."/>
            <person name="Shu S."/>
            <person name="Song Q."/>
            <person name="Chavarro C."/>
            <person name="Torres-Torres M."/>
            <person name="Geffroy V."/>
            <person name="Moghaddam S.M."/>
            <person name="Gao D."/>
            <person name="Abernathy B."/>
            <person name="Barry K."/>
            <person name="Blair M."/>
            <person name="Brick M.A."/>
            <person name="Chovatia M."/>
            <person name="Gepts P."/>
            <person name="Goodstein D.M."/>
            <person name="Gonzales M."/>
            <person name="Hellsten U."/>
            <person name="Hyten D.L."/>
            <person name="Jia G."/>
            <person name="Kelly J.D."/>
            <person name="Kudrna D."/>
            <person name="Lee R."/>
            <person name="Richard M.M."/>
            <person name="Miklas P.N."/>
            <person name="Osorno J.M."/>
            <person name="Rodrigues J."/>
            <person name="Thareau V."/>
            <person name="Urrea C.A."/>
            <person name="Wang M."/>
            <person name="Yu Y."/>
            <person name="Zhang M."/>
            <person name="Wing R.A."/>
            <person name="Cregan P.B."/>
            <person name="Rokhsar D.S."/>
            <person name="Jackson S.A."/>
        </authorList>
    </citation>
    <scope>NUCLEOTIDE SEQUENCE [LARGE SCALE GENOMIC DNA]</scope>
    <source>
        <strain evidence="22">cv. G19833</strain>
    </source>
</reference>
<dbReference type="GO" id="GO:0004674">
    <property type="term" value="F:protein serine/threonine kinase activity"/>
    <property type="evidence" value="ECO:0007669"/>
    <property type="project" value="UniProtKB-KW"/>
</dbReference>
<evidence type="ECO:0000256" key="11">
    <source>
        <dbReference type="ARBA" id="ARBA00022777"/>
    </source>
</evidence>
<dbReference type="SUPFAM" id="SSF52047">
    <property type="entry name" value="RNI-like"/>
    <property type="match status" value="1"/>
</dbReference>
<dbReference type="InterPro" id="IPR000719">
    <property type="entry name" value="Prot_kinase_dom"/>
</dbReference>
<dbReference type="Gene3D" id="3.80.10.10">
    <property type="entry name" value="Ribonuclease Inhibitor"/>
    <property type="match status" value="3"/>
</dbReference>
<dbReference type="GO" id="GO:0016020">
    <property type="term" value="C:membrane"/>
    <property type="evidence" value="ECO:0007669"/>
    <property type="project" value="UniProtKB-SubCell"/>
</dbReference>
<feature type="domain" description="Protein kinase" evidence="20">
    <location>
        <begin position="489"/>
        <end position="760"/>
    </location>
</feature>
<dbReference type="FunFam" id="3.30.200.20:FF:000219">
    <property type="entry name" value="Leucine-rich repeat receptor-like serine/threonine-protein kinase"/>
    <property type="match status" value="1"/>
</dbReference>
<evidence type="ECO:0000256" key="15">
    <source>
        <dbReference type="ARBA" id="ARBA00023170"/>
    </source>
</evidence>
<evidence type="ECO:0000256" key="5">
    <source>
        <dbReference type="ARBA" id="ARBA00022614"/>
    </source>
</evidence>
<evidence type="ECO:0000256" key="6">
    <source>
        <dbReference type="ARBA" id="ARBA00022679"/>
    </source>
</evidence>
<dbReference type="InterPro" id="IPR011009">
    <property type="entry name" value="Kinase-like_dom_sf"/>
</dbReference>
<evidence type="ECO:0000256" key="2">
    <source>
        <dbReference type="ARBA" id="ARBA00012513"/>
    </source>
</evidence>